<organism evidence="3">
    <name type="scientific">marine metagenome</name>
    <dbReference type="NCBI Taxonomy" id="408172"/>
    <lineage>
        <taxon>unclassified sequences</taxon>
        <taxon>metagenomes</taxon>
        <taxon>ecological metagenomes</taxon>
    </lineage>
</organism>
<feature type="region of interest" description="Disordered" evidence="1">
    <location>
        <begin position="1"/>
        <end position="23"/>
    </location>
</feature>
<feature type="transmembrane region" description="Helical" evidence="2">
    <location>
        <begin position="169"/>
        <end position="188"/>
    </location>
</feature>
<evidence type="ECO:0000313" key="3">
    <source>
        <dbReference type="EMBL" id="SVA53230.1"/>
    </source>
</evidence>
<feature type="transmembrane region" description="Helical" evidence="2">
    <location>
        <begin position="62"/>
        <end position="83"/>
    </location>
</feature>
<name>A0A381WL46_9ZZZZ</name>
<evidence type="ECO:0000256" key="1">
    <source>
        <dbReference type="SAM" id="MobiDB-lite"/>
    </source>
</evidence>
<proteinExistence type="predicted"/>
<feature type="transmembrane region" description="Helical" evidence="2">
    <location>
        <begin position="143"/>
        <end position="162"/>
    </location>
</feature>
<evidence type="ECO:0008006" key="4">
    <source>
        <dbReference type="Google" id="ProtNLM"/>
    </source>
</evidence>
<dbReference type="AlphaFoldDB" id="A0A381WL46"/>
<keyword evidence="2" id="KW-0472">Membrane</keyword>
<reference evidence="3" key="1">
    <citation type="submission" date="2018-05" db="EMBL/GenBank/DDBJ databases">
        <authorList>
            <person name="Lanie J.A."/>
            <person name="Ng W.-L."/>
            <person name="Kazmierczak K.M."/>
            <person name="Andrzejewski T.M."/>
            <person name="Davidsen T.M."/>
            <person name="Wayne K.J."/>
            <person name="Tettelin H."/>
            <person name="Glass J.I."/>
            <person name="Rusch D."/>
            <person name="Podicherti R."/>
            <person name="Tsui H.-C.T."/>
            <person name="Winkler M.E."/>
        </authorList>
    </citation>
    <scope>NUCLEOTIDE SEQUENCE</scope>
</reference>
<gene>
    <name evidence="3" type="ORF">METZ01_LOCUS106084</name>
</gene>
<accession>A0A381WL46</accession>
<feature type="transmembrane region" description="Helical" evidence="2">
    <location>
        <begin position="30"/>
        <end position="50"/>
    </location>
</feature>
<protein>
    <recommendedName>
        <fullName evidence="4">Tripartite tricarboxylate transporter TctB family protein</fullName>
    </recommendedName>
</protein>
<feature type="transmembrane region" description="Helical" evidence="2">
    <location>
        <begin position="112"/>
        <end position="131"/>
    </location>
</feature>
<evidence type="ECO:0000256" key="2">
    <source>
        <dbReference type="SAM" id="Phobius"/>
    </source>
</evidence>
<sequence length="196" mass="21856">MDDRPKRKAKRSQETLPGHYERGPVAGKDFSSAVVIGALAMVFMVLSLRLEVPGSIYTAPGMLPFIVSLTLFFMAVGLGISALRQGSIGDNLGELARHLKNYAVDQEGRRTVMLIGMVFLYVLLVAVLSFDFRIPVFFFDFEITSYEVVSILVVGMILRIFWKKSPVRCGLVSLIMIETLVSVFRYGFGMIMPEAF</sequence>
<dbReference type="EMBL" id="UINC01012154">
    <property type="protein sequence ID" value="SVA53230.1"/>
    <property type="molecule type" value="Genomic_DNA"/>
</dbReference>
<keyword evidence="2" id="KW-0812">Transmembrane</keyword>
<feature type="compositionally biased region" description="Basic residues" evidence="1">
    <location>
        <begin position="1"/>
        <end position="10"/>
    </location>
</feature>
<keyword evidence="2" id="KW-1133">Transmembrane helix</keyword>